<evidence type="ECO:0000313" key="1">
    <source>
        <dbReference type="EMBL" id="QGU08740.1"/>
    </source>
</evidence>
<dbReference type="EMBL" id="CP046456">
    <property type="protein sequence ID" value="QGU08740.1"/>
    <property type="molecule type" value="Genomic_DNA"/>
</dbReference>
<name>A0A6B8WFJ6_9CORY</name>
<gene>
    <name evidence="1" type="ORF">COCCU_14250</name>
</gene>
<dbReference type="AlphaFoldDB" id="A0A6B8WFJ6"/>
<proteinExistence type="predicted"/>
<sequence>MHFYAFIEQEKAVFPITWMCRKLGVSRASYYRWAKPGGLTPTATRHLKLKDEVAQEFENSNHMAGRDQLTTLLNQRGVKVSIGTAGAIMNELGLRARGDACLEKHHGQ</sequence>
<dbReference type="Proteomes" id="UP000424462">
    <property type="component" value="Plasmid pCOCCU"/>
</dbReference>
<reference evidence="1 2" key="1">
    <citation type="submission" date="2019-11" db="EMBL/GenBank/DDBJ databases">
        <title>Complete genome sequence of Corynebacterium kalinowskii 1959, a novel Corynebacterium species isolated from soil of a small paddock in Vilsendorf, Germany.</title>
        <authorList>
            <person name="Schaffert L."/>
            <person name="Ruwe M."/>
            <person name="Milse J."/>
            <person name="Hanuschka K."/>
            <person name="Ortseifen V."/>
            <person name="Droste J."/>
            <person name="Brandt D."/>
            <person name="Schlueter L."/>
            <person name="Kutter Y."/>
            <person name="Vinke S."/>
            <person name="Viehoefer P."/>
            <person name="Jacob L."/>
            <person name="Luebke N.-C."/>
            <person name="Schulte-Berndt E."/>
            <person name="Hain C."/>
            <person name="Linder M."/>
            <person name="Schmidt P."/>
            <person name="Wollenschlaeger L."/>
            <person name="Luttermann T."/>
            <person name="Thieme E."/>
            <person name="Hassa J."/>
            <person name="Haak M."/>
            <person name="Wittchen M."/>
            <person name="Mentz A."/>
            <person name="Persicke M."/>
            <person name="Busche T."/>
            <person name="Ruckert C."/>
        </authorList>
    </citation>
    <scope>NUCLEOTIDE SEQUENCE [LARGE SCALE GENOMIC DNA]</scope>
    <source>
        <strain evidence="1 2">2039</strain>
        <plasmid evidence="2">pcoccu</plasmid>
    </source>
</reference>
<dbReference type="KEGG" id="cok:COCCU_14250"/>
<organism evidence="1 2">
    <name type="scientific">Corynebacterium occultum</name>
    <dbReference type="NCBI Taxonomy" id="2675219"/>
    <lineage>
        <taxon>Bacteria</taxon>
        <taxon>Bacillati</taxon>
        <taxon>Actinomycetota</taxon>
        <taxon>Actinomycetes</taxon>
        <taxon>Mycobacteriales</taxon>
        <taxon>Corynebacteriaceae</taxon>
        <taxon>Corynebacterium</taxon>
    </lineage>
</organism>
<keyword evidence="1" id="KW-0614">Plasmid</keyword>
<keyword evidence="2" id="KW-1185">Reference proteome</keyword>
<geneLocation type="plasmid" evidence="2">
    <name>pcoccu</name>
</geneLocation>
<accession>A0A6B8WFJ6</accession>
<protein>
    <recommendedName>
        <fullName evidence="3">Transposase</fullName>
    </recommendedName>
</protein>
<evidence type="ECO:0000313" key="2">
    <source>
        <dbReference type="Proteomes" id="UP000424462"/>
    </source>
</evidence>
<evidence type="ECO:0008006" key="3">
    <source>
        <dbReference type="Google" id="ProtNLM"/>
    </source>
</evidence>